<dbReference type="PANTHER" id="PTHR24291">
    <property type="entry name" value="CYTOCHROME P450 FAMILY 4"/>
    <property type="match status" value="1"/>
</dbReference>
<dbReference type="GO" id="GO:0004497">
    <property type="term" value="F:monooxygenase activity"/>
    <property type="evidence" value="ECO:0007669"/>
    <property type="project" value="UniProtKB-KW"/>
</dbReference>
<dbReference type="CDD" id="cd20628">
    <property type="entry name" value="CYP4"/>
    <property type="match status" value="1"/>
</dbReference>
<dbReference type="InterPro" id="IPR017972">
    <property type="entry name" value="Cyt_P450_CS"/>
</dbReference>
<evidence type="ECO:0000256" key="13">
    <source>
        <dbReference type="ARBA" id="ARBA00023136"/>
    </source>
</evidence>
<evidence type="ECO:0000313" key="16">
    <source>
        <dbReference type="EMBL" id="KAJ1531363.1"/>
    </source>
</evidence>
<keyword evidence="17" id="KW-1185">Reference proteome</keyword>
<evidence type="ECO:0000256" key="4">
    <source>
        <dbReference type="ARBA" id="ARBA00004406"/>
    </source>
</evidence>
<evidence type="ECO:0000256" key="10">
    <source>
        <dbReference type="ARBA" id="ARBA00023002"/>
    </source>
</evidence>
<dbReference type="PRINTS" id="PR00465">
    <property type="entry name" value="EP450IV"/>
</dbReference>
<keyword evidence="13" id="KW-0472">Membrane</keyword>
<comment type="subcellular location">
    <subcellularLocation>
        <location evidence="4">Endoplasmic reticulum membrane</location>
        <topology evidence="4">Peripheral membrane protein</topology>
    </subcellularLocation>
    <subcellularLocation>
        <location evidence="3">Microsome membrane</location>
        <topology evidence="3">Peripheral membrane protein</topology>
    </subcellularLocation>
</comment>
<organism evidence="16 17">
    <name type="scientific">Megalurothrips usitatus</name>
    <name type="common">bean blossom thrips</name>
    <dbReference type="NCBI Taxonomy" id="439358"/>
    <lineage>
        <taxon>Eukaryota</taxon>
        <taxon>Metazoa</taxon>
        <taxon>Ecdysozoa</taxon>
        <taxon>Arthropoda</taxon>
        <taxon>Hexapoda</taxon>
        <taxon>Insecta</taxon>
        <taxon>Pterygota</taxon>
        <taxon>Neoptera</taxon>
        <taxon>Paraneoptera</taxon>
        <taxon>Thysanoptera</taxon>
        <taxon>Terebrantia</taxon>
        <taxon>Thripoidea</taxon>
        <taxon>Thripidae</taxon>
        <taxon>Megalurothrips</taxon>
    </lineage>
</organism>
<comment type="function">
    <text evidence="2">May be involved in the metabolism of insect hormones and in the breakdown of synthetic insecticides.</text>
</comment>
<evidence type="ECO:0000256" key="1">
    <source>
        <dbReference type="ARBA" id="ARBA00001971"/>
    </source>
</evidence>
<evidence type="ECO:0000256" key="3">
    <source>
        <dbReference type="ARBA" id="ARBA00004174"/>
    </source>
</evidence>
<dbReference type="GO" id="GO:0016705">
    <property type="term" value="F:oxidoreductase activity, acting on paired donors, with incorporation or reduction of molecular oxygen"/>
    <property type="evidence" value="ECO:0007669"/>
    <property type="project" value="InterPro"/>
</dbReference>
<protein>
    <recommendedName>
        <fullName evidence="18">Cytochrome P450 4C1-like</fullName>
    </recommendedName>
</protein>
<comment type="caution">
    <text evidence="16">The sequence shown here is derived from an EMBL/GenBank/DDBJ whole genome shotgun (WGS) entry which is preliminary data.</text>
</comment>
<evidence type="ECO:0008006" key="18">
    <source>
        <dbReference type="Google" id="ProtNLM"/>
    </source>
</evidence>
<evidence type="ECO:0000256" key="5">
    <source>
        <dbReference type="ARBA" id="ARBA00010617"/>
    </source>
</evidence>
<comment type="cofactor">
    <cofactor evidence="1 14">
        <name>heme</name>
        <dbReference type="ChEBI" id="CHEBI:30413"/>
    </cofactor>
</comment>
<dbReference type="Pfam" id="PF00067">
    <property type="entry name" value="p450"/>
    <property type="match status" value="1"/>
</dbReference>
<evidence type="ECO:0000313" key="17">
    <source>
        <dbReference type="Proteomes" id="UP001075354"/>
    </source>
</evidence>
<gene>
    <name evidence="16" type="ORF">ONE63_000045</name>
</gene>
<evidence type="ECO:0000256" key="12">
    <source>
        <dbReference type="ARBA" id="ARBA00023033"/>
    </source>
</evidence>
<name>A0AAV7Y0B5_9NEOP</name>
<evidence type="ECO:0000256" key="7">
    <source>
        <dbReference type="ARBA" id="ARBA00022723"/>
    </source>
</evidence>
<keyword evidence="8" id="KW-0256">Endoplasmic reticulum</keyword>
<dbReference type="Gene3D" id="1.10.630.10">
    <property type="entry name" value="Cytochrome P450"/>
    <property type="match status" value="1"/>
</dbReference>
<dbReference type="InterPro" id="IPR036396">
    <property type="entry name" value="Cyt_P450_sf"/>
</dbReference>
<evidence type="ECO:0000256" key="8">
    <source>
        <dbReference type="ARBA" id="ARBA00022824"/>
    </source>
</evidence>
<evidence type="ECO:0000256" key="14">
    <source>
        <dbReference type="PIRSR" id="PIRSR602403-1"/>
    </source>
</evidence>
<reference evidence="16" key="1">
    <citation type="submission" date="2022-12" db="EMBL/GenBank/DDBJ databases">
        <title>Chromosome-level genome assembly of the bean flower thrips Megalurothrips usitatus.</title>
        <authorList>
            <person name="Ma L."/>
            <person name="Liu Q."/>
            <person name="Li H."/>
            <person name="Cai W."/>
        </authorList>
    </citation>
    <scope>NUCLEOTIDE SEQUENCE</scope>
    <source>
        <strain evidence="16">Cailab_2022a</strain>
    </source>
</reference>
<dbReference type="GO" id="GO:0005506">
    <property type="term" value="F:iron ion binding"/>
    <property type="evidence" value="ECO:0007669"/>
    <property type="project" value="InterPro"/>
</dbReference>
<evidence type="ECO:0000256" key="9">
    <source>
        <dbReference type="ARBA" id="ARBA00022848"/>
    </source>
</evidence>
<dbReference type="GO" id="GO:0020037">
    <property type="term" value="F:heme binding"/>
    <property type="evidence" value="ECO:0007669"/>
    <property type="project" value="InterPro"/>
</dbReference>
<keyword evidence="12 15" id="KW-0503">Monooxygenase</keyword>
<evidence type="ECO:0000256" key="6">
    <source>
        <dbReference type="ARBA" id="ARBA00022617"/>
    </source>
</evidence>
<dbReference type="Proteomes" id="UP001075354">
    <property type="component" value="Chromosome 1"/>
</dbReference>
<sequence length="538" mass="60973">MLRHRGADCPKRTPATARMQWEALLAACQAALLLVAVLTPVLMGTVVAGVYYLEPSFRRNFFIAKAFPQPRGLPFFGNLLQIALPRDQLFRLLRRWRADFGSRYVISMFYMTFFHISEPESVEAVLSSSKHISKGRAYHFLRPWLGRGLLTSDGQLWHTRRKLLTPAFHFRILDQFSEHLQEHASRLVDDLAAAARDAGKGGAGLDVAPIISRLTLRAIMVTAMGKVDFRTNADSASQESEHSYFEAIHRVGAAVVERGVQPWLWVDPIFHLTAFYRRFRSDLETLHGFTSKIISERKSDMRECEEGDQDSAGKKKRTLRPFLDVLLAAQGEGADLSDRDIREEVDTFMFEGHDTTSVALGWALELLGRHAAVQDALAEELRAAGSDWSAVSRLPFLDRVLKECLRLRPSVPFISRYTDHDIVLSDGKVVPADAVVNILIYDLHRHPDHFPDPERFDPDRFLPEKEQARHPFAYVPFSAGPRNCIGKRFAVMELKLLLAAVIRSFHVRSGMPSREHDMFTLDLVLRPSTGVFLHLTPR</sequence>
<dbReference type="InterPro" id="IPR002403">
    <property type="entry name" value="Cyt_P450_E_grp-IV"/>
</dbReference>
<evidence type="ECO:0000256" key="15">
    <source>
        <dbReference type="RuleBase" id="RU000461"/>
    </source>
</evidence>
<dbReference type="AlphaFoldDB" id="A0AAV7Y0B5"/>
<dbReference type="PROSITE" id="PS00086">
    <property type="entry name" value="CYTOCHROME_P450"/>
    <property type="match status" value="1"/>
</dbReference>
<dbReference type="InterPro" id="IPR050196">
    <property type="entry name" value="Cytochrome_P450_Monoox"/>
</dbReference>
<dbReference type="PRINTS" id="PR00385">
    <property type="entry name" value="P450"/>
</dbReference>
<keyword evidence="7 14" id="KW-0479">Metal-binding</keyword>
<feature type="binding site" description="axial binding residue" evidence="14">
    <location>
        <position position="484"/>
    </location>
    <ligand>
        <name>heme</name>
        <dbReference type="ChEBI" id="CHEBI:30413"/>
    </ligand>
    <ligandPart>
        <name>Fe</name>
        <dbReference type="ChEBI" id="CHEBI:18248"/>
    </ligandPart>
</feature>
<dbReference type="EMBL" id="JAPTSV010000001">
    <property type="protein sequence ID" value="KAJ1531363.1"/>
    <property type="molecule type" value="Genomic_DNA"/>
</dbReference>
<proteinExistence type="inferred from homology"/>
<dbReference type="PANTHER" id="PTHR24291:SF189">
    <property type="entry name" value="CYTOCHROME P450 4C3-RELATED"/>
    <property type="match status" value="1"/>
</dbReference>
<keyword evidence="10 15" id="KW-0560">Oxidoreductase</keyword>
<evidence type="ECO:0000256" key="2">
    <source>
        <dbReference type="ARBA" id="ARBA00003690"/>
    </source>
</evidence>
<dbReference type="SUPFAM" id="SSF48264">
    <property type="entry name" value="Cytochrome P450"/>
    <property type="match status" value="1"/>
</dbReference>
<comment type="similarity">
    <text evidence="5 15">Belongs to the cytochrome P450 family.</text>
</comment>
<evidence type="ECO:0000256" key="11">
    <source>
        <dbReference type="ARBA" id="ARBA00023004"/>
    </source>
</evidence>
<dbReference type="InterPro" id="IPR001128">
    <property type="entry name" value="Cyt_P450"/>
</dbReference>
<keyword evidence="9" id="KW-0492">Microsome</keyword>
<keyword evidence="11 14" id="KW-0408">Iron</keyword>
<keyword evidence="6 14" id="KW-0349">Heme</keyword>
<dbReference type="GO" id="GO:0005789">
    <property type="term" value="C:endoplasmic reticulum membrane"/>
    <property type="evidence" value="ECO:0007669"/>
    <property type="project" value="UniProtKB-SubCell"/>
</dbReference>
<accession>A0AAV7Y0B5</accession>